<sequence length="124" mass="13251">MLVLVGFAVYGALAALGDPMTWPVRVAVAAPVLAVIVLAVRRGWHRPGSPGGRGDLSKAGPVPIIVWVVLLAVVAVIQLGHFFAEPRSIYPTLSSLFEQPLSFYPVRAAALAVWAWLGWALVTR</sequence>
<proteinExistence type="predicted"/>
<dbReference type="Proteomes" id="UP000218810">
    <property type="component" value="Unassembled WGS sequence"/>
</dbReference>
<keyword evidence="1" id="KW-1133">Transmembrane helix</keyword>
<feature type="transmembrane region" description="Helical" evidence="1">
    <location>
        <begin position="104"/>
        <end position="122"/>
    </location>
</feature>
<accession>A0A2A2WNU2</accession>
<gene>
    <name evidence="2" type="ORF">CEY15_11205</name>
</gene>
<feature type="transmembrane region" description="Helical" evidence="1">
    <location>
        <begin position="24"/>
        <end position="44"/>
    </location>
</feature>
<keyword evidence="1" id="KW-0812">Transmembrane</keyword>
<evidence type="ECO:0000313" key="3">
    <source>
        <dbReference type="Proteomes" id="UP000218810"/>
    </source>
</evidence>
<name>A0A2A2WNU2_9ACTN</name>
<keyword evidence="3" id="KW-1185">Reference proteome</keyword>
<dbReference type="EMBL" id="NTGA01000019">
    <property type="protein sequence ID" value="PAY22886.1"/>
    <property type="molecule type" value="Genomic_DNA"/>
</dbReference>
<comment type="caution">
    <text evidence="2">The sequence shown here is derived from an EMBL/GenBank/DDBJ whole genome shotgun (WGS) entry which is preliminary data.</text>
</comment>
<protein>
    <submittedName>
        <fullName evidence="2">Uncharacterized protein</fullName>
    </submittedName>
</protein>
<evidence type="ECO:0000313" key="2">
    <source>
        <dbReference type="EMBL" id="PAY22886.1"/>
    </source>
</evidence>
<organism evidence="2 3">
    <name type="scientific">Dietzia natronolimnaea</name>
    <dbReference type="NCBI Taxonomy" id="161920"/>
    <lineage>
        <taxon>Bacteria</taxon>
        <taxon>Bacillati</taxon>
        <taxon>Actinomycetota</taxon>
        <taxon>Actinomycetes</taxon>
        <taxon>Mycobacteriales</taxon>
        <taxon>Dietziaceae</taxon>
        <taxon>Dietzia</taxon>
    </lineage>
</organism>
<keyword evidence="1" id="KW-0472">Membrane</keyword>
<dbReference type="AlphaFoldDB" id="A0A2A2WNU2"/>
<evidence type="ECO:0000256" key="1">
    <source>
        <dbReference type="SAM" id="Phobius"/>
    </source>
</evidence>
<reference evidence="3" key="1">
    <citation type="submission" date="2017-09" db="EMBL/GenBank/DDBJ databases">
        <authorList>
            <person name="Zhang Y."/>
            <person name="Huang X."/>
            <person name="Liu J."/>
            <person name="Lu L."/>
            <person name="Peng K."/>
        </authorList>
    </citation>
    <scope>NUCLEOTIDE SEQUENCE [LARGE SCALE GENOMIC DNA]</scope>
    <source>
        <strain evidence="3">S-XJ-1</strain>
    </source>
</reference>
<feature type="transmembrane region" description="Helical" evidence="1">
    <location>
        <begin position="64"/>
        <end position="84"/>
    </location>
</feature>